<dbReference type="GO" id="GO:0005634">
    <property type="term" value="C:nucleus"/>
    <property type="evidence" value="ECO:0007669"/>
    <property type="project" value="TreeGrafter"/>
</dbReference>
<evidence type="ECO:0000256" key="2">
    <source>
        <dbReference type="ARBA" id="ARBA00022737"/>
    </source>
</evidence>
<comment type="similarity">
    <text evidence="3">Belongs to the ANP32 family.</text>
</comment>
<dbReference type="FunFam" id="3.80.10.10:FF:000131">
    <property type="entry name" value="acidic leucine-rich nuclear phosphoprotein 32-related protein-like"/>
    <property type="match status" value="1"/>
</dbReference>
<keyword evidence="5" id="KW-1133">Transmembrane helix</keyword>
<keyword evidence="5" id="KW-0472">Membrane</keyword>
<evidence type="ECO:0000313" key="7">
    <source>
        <dbReference type="EnsemblMetazoa" id="CJA03251.1"/>
    </source>
</evidence>
<feature type="compositionally biased region" description="Acidic residues" evidence="4">
    <location>
        <begin position="145"/>
        <end position="156"/>
    </location>
</feature>
<evidence type="ECO:0000259" key="6">
    <source>
        <dbReference type="SMART" id="SM00446"/>
    </source>
</evidence>
<dbReference type="Gene3D" id="3.80.10.10">
    <property type="entry name" value="Ribonuclease Inhibitor"/>
    <property type="match status" value="1"/>
</dbReference>
<feature type="region of interest" description="Disordered" evidence="4">
    <location>
        <begin position="114"/>
        <end position="184"/>
    </location>
</feature>
<dbReference type="SMART" id="SM00446">
    <property type="entry name" value="LRRcap"/>
    <property type="match status" value="1"/>
</dbReference>
<proteinExistence type="inferred from homology"/>
<dbReference type="PROSITE" id="PS51450">
    <property type="entry name" value="LRR"/>
    <property type="match status" value="1"/>
</dbReference>
<dbReference type="GO" id="GO:0042393">
    <property type="term" value="F:histone binding"/>
    <property type="evidence" value="ECO:0007669"/>
    <property type="project" value="TreeGrafter"/>
</dbReference>
<dbReference type="InterPro" id="IPR001611">
    <property type="entry name" value="Leu-rich_rpt"/>
</dbReference>
<reference evidence="8" key="1">
    <citation type="submission" date="2010-08" db="EMBL/GenBank/DDBJ databases">
        <authorList>
            <consortium name="Caenorhabditis japonica Sequencing Consortium"/>
            <person name="Wilson R.K."/>
        </authorList>
    </citation>
    <scope>NUCLEOTIDE SEQUENCE [LARGE SCALE GENOMIC DNA]</scope>
    <source>
        <strain evidence="8">DF5081</strain>
    </source>
</reference>
<keyword evidence="1" id="KW-0433">Leucine-rich repeat</keyword>
<dbReference type="InterPro" id="IPR032675">
    <property type="entry name" value="LRR_dom_sf"/>
</dbReference>
<protein>
    <submittedName>
        <fullName evidence="7">LRRcap domain-containing protein</fullName>
    </submittedName>
</protein>
<keyword evidence="8" id="KW-1185">Reference proteome</keyword>
<feature type="domain" description="U2A'/phosphoprotein 32 family A C-terminal" evidence="6">
    <location>
        <begin position="85"/>
        <end position="103"/>
    </location>
</feature>
<reference evidence="7" key="2">
    <citation type="submission" date="2022-06" db="UniProtKB">
        <authorList>
            <consortium name="EnsemblMetazoa"/>
        </authorList>
    </citation>
    <scope>IDENTIFICATION</scope>
    <source>
        <strain evidence="7">DF5081</strain>
    </source>
</reference>
<dbReference type="PANTHER" id="PTHR11375">
    <property type="entry name" value="ACIDIC LEUCINE-RICH NUCLEAR PHOSPHOPROTEIN 32"/>
    <property type="match status" value="1"/>
</dbReference>
<evidence type="ECO:0000256" key="5">
    <source>
        <dbReference type="SAM" id="Phobius"/>
    </source>
</evidence>
<evidence type="ECO:0000256" key="4">
    <source>
        <dbReference type="SAM" id="MobiDB-lite"/>
    </source>
</evidence>
<keyword evidence="2" id="KW-0677">Repeat</keyword>
<dbReference type="Proteomes" id="UP000005237">
    <property type="component" value="Unassembled WGS sequence"/>
</dbReference>
<feature type="compositionally biased region" description="Acidic residues" evidence="4">
    <location>
        <begin position="114"/>
        <end position="133"/>
    </location>
</feature>
<sequence>MLSMVKCGLTTFADFPTLPALSYLDVSDNDLGDNAMFDIIVRNAPELERLTLAGNKLSIENLRPLKMLMKLSELDLTNNSGLGLVEDYRVKVFEMIPSLKILDGCDVDGNEVEEEFAGEGGEESEGEESDDDGPGLSYLNKSQFSDDETDDYEPTEQDISKRGAKRSAVSDKEAEEPEANPEPASIQKCVLQTIVLSPLQLTMPTMEERFAVEMRDRDPVTVDTILLDNSEGGHIAGINEKLINLTVIFMIYSYLLFSLLLGYIKS</sequence>
<keyword evidence="5" id="KW-0812">Transmembrane</keyword>
<dbReference type="AlphaFoldDB" id="A0A8R1HNE1"/>
<dbReference type="PANTHER" id="PTHR11375:SF0">
    <property type="entry name" value="ACIDIC LEUCINE-RICH NUCLEAR PHOSPHOPROTEIN 32 FAMILY MEMBER A"/>
    <property type="match status" value="1"/>
</dbReference>
<feature type="transmembrane region" description="Helical" evidence="5">
    <location>
        <begin position="242"/>
        <end position="264"/>
    </location>
</feature>
<evidence type="ECO:0000313" key="8">
    <source>
        <dbReference type="Proteomes" id="UP000005237"/>
    </source>
</evidence>
<organism evidence="7 8">
    <name type="scientific">Caenorhabditis japonica</name>
    <dbReference type="NCBI Taxonomy" id="281687"/>
    <lineage>
        <taxon>Eukaryota</taxon>
        <taxon>Metazoa</taxon>
        <taxon>Ecdysozoa</taxon>
        <taxon>Nematoda</taxon>
        <taxon>Chromadorea</taxon>
        <taxon>Rhabditida</taxon>
        <taxon>Rhabditina</taxon>
        <taxon>Rhabditomorpha</taxon>
        <taxon>Rhabditoidea</taxon>
        <taxon>Rhabditidae</taxon>
        <taxon>Peloderinae</taxon>
        <taxon>Caenorhabditis</taxon>
    </lineage>
</organism>
<name>A0A8R1HNE1_CAEJA</name>
<evidence type="ECO:0000256" key="1">
    <source>
        <dbReference type="ARBA" id="ARBA00022614"/>
    </source>
</evidence>
<dbReference type="InterPro" id="IPR003603">
    <property type="entry name" value="U2A'_phosphoprotein32A_C"/>
</dbReference>
<dbReference type="EnsemblMetazoa" id="CJA03251.1">
    <property type="protein sequence ID" value="CJA03251.1"/>
    <property type="gene ID" value="WBGene00122455"/>
</dbReference>
<evidence type="ECO:0000256" key="3">
    <source>
        <dbReference type="ARBA" id="ARBA00025777"/>
    </source>
</evidence>
<accession>A0A8R1HNE1</accession>
<dbReference type="SUPFAM" id="SSF52058">
    <property type="entry name" value="L domain-like"/>
    <property type="match status" value="1"/>
</dbReference>
<dbReference type="InterPro" id="IPR045081">
    <property type="entry name" value="AN32"/>
</dbReference>